<dbReference type="AlphaFoldDB" id="A0A653A5E4"/>
<accession>A0A653A5E4</accession>
<gene>
    <name evidence="1" type="ORF">TRIP_B250009</name>
</gene>
<protein>
    <submittedName>
        <fullName evidence="1">Uncharacterized protein</fullName>
    </submittedName>
</protein>
<proteinExistence type="predicted"/>
<sequence length="155" mass="17612">MHNVLQRVDLGKKRRAVLDFEVAFQVTIVAVSLDPLRIIHPLRAVLLDPFGDVAQRRHLVLAVIFQGLGRVGLTIGSVIRDRGQKTAQTLVHPKLTVGSDLWGLGIEGIQEVFRDPYIDISEVREQRRFISIRARTSLKQELPNDETHYYLNQTP</sequence>
<organism evidence="1">
    <name type="scientific">Uncultured Desulfatiglans sp</name>
    <dbReference type="NCBI Taxonomy" id="1748965"/>
    <lineage>
        <taxon>Bacteria</taxon>
        <taxon>Pseudomonadati</taxon>
        <taxon>Thermodesulfobacteriota</taxon>
        <taxon>Desulfobacteria</taxon>
        <taxon>Desulfatiglandales</taxon>
        <taxon>Desulfatiglandaceae</taxon>
        <taxon>Desulfatiglans</taxon>
        <taxon>environmental samples</taxon>
    </lineage>
</organism>
<evidence type="ECO:0000313" key="1">
    <source>
        <dbReference type="EMBL" id="VBB42892.1"/>
    </source>
</evidence>
<reference evidence="1" key="1">
    <citation type="submission" date="2018-07" db="EMBL/GenBank/DDBJ databases">
        <authorList>
            <consortium name="Genoscope - CEA"/>
            <person name="William W."/>
        </authorList>
    </citation>
    <scope>NUCLEOTIDE SEQUENCE</scope>
    <source>
        <strain evidence="1">IK1</strain>
    </source>
</reference>
<name>A0A653A5E4_UNCDX</name>
<dbReference type="EMBL" id="UPXX01000018">
    <property type="protein sequence ID" value="VBB42892.1"/>
    <property type="molecule type" value="Genomic_DNA"/>
</dbReference>